<dbReference type="EMBL" id="BARV01023803">
    <property type="protein sequence ID" value="GAI40945.1"/>
    <property type="molecule type" value="Genomic_DNA"/>
</dbReference>
<accession>X1PPG9</accession>
<proteinExistence type="predicted"/>
<gene>
    <name evidence="1" type="ORF">S06H3_38979</name>
</gene>
<reference evidence="1" key="1">
    <citation type="journal article" date="2014" name="Front. Microbiol.">
        <title>High frequency of phylogenetically diverse reductive dehalogenase-homologous genes in deep subseafloor sedimentary metagenomes.</title>
        <authorList>
            <person name="Kawai M."/>
            <person name="Futagami T."/>
            <person name="Toyoda A."/>
            <person name="Takaki Y."/>
            <person name="Nishi S."/>
            <person name="Hori S."/>
            <person name="Arai W."/>
            <person name="Tsubouchi T."/>
            <person name="Morono Y."/>
            <person name="Uchiyama I."/>
            <person name="Ito T."/>
            <person name="Fujiyama A."/>
            <person name="Inagaki F."/>
            <person name="Takami H."/>
        </authorList>
    </citation>
    <scope>NUCLEOTIDE SEQUENCE</scope>
    <source>
        <strain evidence="1">Expedition CK06-06</strain>
    </source>
</reference>
<evidence type="ECO:0000313" key="1">
    <source>
        <dbReference type="EMBL" id="GAI40945.1"/>
    </source>
</evidence>
<organism evidence="1">
    <name type="scientific">marine sediment metagenome</name>
    <dbReference type="NCBI Taxonomy" id="412755"/>
    <lineage>
        <taxon>unclassified sequences</taxon>
        <taxon>metagenomes</taxon>
        <taxon>ecological metagenomes</taxon>
    </lineage>
</organism>
<comment type="caution">
    <text evidence="1">The sequence shown here is derived from an EMBL/GenBank/DDBJ whole genome shotgun (WGS) entry which is preliminary data.</text>
</comment>
<dbReference type="AlphaFoldDB" id="X1PPG9"/>
<sequence length="151" mass="17824">MDKKIPITPFEIIRRMKDVSKILEWSRKKHLTVSGPDFWGIHHIYIDNSLKHVVFCLKADLTTHVFIGIPTGAKGQRKYDKDVNLLFSEQLNDDSLEWKIYKDIVLYKGKMLPLKKILEEPYWGEIVGVEAFNDYINDQWIVSKIKELYNK</sequence>
<protein>
    <submittedName>
        <fullName evidence="1">Uncharacterized protein</fullName>
    </submittedName>
</protein>
<name>X1PPG9_9ZZZZ</name>